<evidence type="ECO:0000256" key="4">
    <source>
        <dbReference type="ARBA" id="ARBA00023239"/>
    </source>
</evidence>
<keyword evidence="2" id="KW-0732">Signal</keyword>
<dbReference type="CAZy" id="PL12">
    <property type="family name" value="Polysaccharide Lyase Family 12"/>
</dbReference>
<comment type="subcellular location">
    <subcellularLocation>
        <location evidence="1">Periplasm</location>
    </subcellularLocation>
</comment>
<evidence type="ECO:0000313" key="7">
    <source>
        <dbReference type="EMBL" id="ACS81518.1"/>
    </source>
</evidence>
<feature type="domain" description="Heparinase II/III-like C-terminal" evidence="5">
    <location>
        <begin position="417"/>
        <end position="649"/>
    </location>
</feature>
<dbReference type="InterPro" id="IPR008929">
    <property type="entry name" value="Chondroitin_lyas"/>
</dbReference>
<dbReference type="GO" id="GO:0042597">
    <property type="term" value="C:periplasmic space"/>
    <property type="evidence" value="ECO:0007669"/>
    <property type="project" value="UniProtKB-SubCell"/>
</dbReference>
<evidence type="ECO:0000259" key="5">
    <source>
        <dbReference type="Pfam" id="PF07940"/>
    </source>
</evidence>
<dbReference type="RefSeq" id="WP_015853334.1">
    <property type="nucleotide sequence ID" value="NC_012881.1"/>
</dbReference>
<gene>
    <name evidence="7" type="ordered locus">Desal_3470</name>
</gene>
<reference evidence="7 8" key="1">
    <citation type="submission" date="2009-06" db="EMBL/GenBank/DDBJ databases">
        <title>Complete sequence of Desulfovibrio salexigens DSM 2638.</title>
        <authorList>
            <consortium name="US DOE Joint Genome Institute"/>
            <person name="Lucas S."/>
            <person name="Copeland A."/>
            <person name="Lapidus A."/>
            <person name="Glavina del Rio T."/>
            <person name="Tice H."/>
            <person name="Bruce D."/>
            <person name="Goodwin L."/>
            <person name="Pitluck S."/>
            <person name="Munk A.C."/>
            <person name="Brettin T."/>
            <person name="Detter J.C."/>
            <person name="Han C."/>
            <person name="Tapia R."/>
            <person name="Larimer F."/>
            <person name="Land M."/>
            <person name="Hauser L."/>
            <person name="Kyrpides N."/>
            <person name="Anderson I."/>
            <person name="Wall J.D."/>
            <person name="Arkin A.P."/>
            <person name="Dehal P."/>
            <person name="Chivian D."/>
            <person name="Giles B."/>
            <person name="Hazen T.C."/>
        </authorList>
    </citation>
    <scope>NUCLEOTIDE SEQUENCE [LARGE SCALE GENOMIC DNA]</scope>
    <source>
        <strain evidence="8">ATCC 14822 / DSM 2638 / NCIMB 8403 / VKM B-1763</strain>
    </source>
</reference>
<organism evidence="7 8">
    <name type="scientific">Maridesulfovibrio salexigens (strain ATCC 14822 / DSM 2638 / NCIMB 8403 / VKM B-1763)</name>
    <name type="common">Desulfovibrio salexigens</name>
    <dbReference type="NCBI Taxonomy" id="526222"/>
    <lineage>
        <taxon>Bacteria</taxon>
        <taxon>Pseudomonadati</taxon>
        <taxon>Thermodesulfobacteriota</taxon>
        <taxon>Desulfovibrionia</taxon>
        <taxon>Desulfovibrionales</taxon>
        <taxon>Desulfovibrionaceae</taxon>
        <taxon>Maridesulfovibrio</taxon>
    </lineage>
</organism>
<evidence type="ECO:0000259" key="6">
    <source>
        <dbReference type="Pfam" id="PF16889"/>
    </source>
</evidence>
<evidence type="ECO:0000256" key="2">
    <source>
        <dbReference type="ARBA" id="ARBA00022729"/>
    </source>
</evidence>
<protein>
    <submittedName>
        <fullName evidence="7">Heparinase II/III family protein</fullName>
    </submittedName>
</protein>
<dbReference type="Pfam" id="PF16889">
    <property type="entry name" value="Hepar_II_III_N"/>
    <property type="match status" value="1"/>
</dbReference>
<dbReference type="GO" id="GO:0016829">
    <property type="term" value="F:lyase activity"/>
    <property type="evidence" value="ECO:0007669"/>
    <property type="project" value="UniProtKB-KW"/>
</dbReference>
<dbReference type="STRING" id="526222.Desal_3470"/>
<dbReference type="SUPFAM" id="SSF48230">
    <property type="entry name" value="Chondroitin AC/alginate lyase"/>
    <property type="match status" value="1"/>
</dbReference>
<dbReference type="InterPro" id="IPR031680">
    <property type="entry name" value="Hepar_II_III_N"/>
</dbReference>
<dbReference type="PANTHER" id="PTHR39210">
    <property type="entry name" value="HEPARIN-SULFATE LYASE"/>
    <property type="match status" value="1"/>
</dbReference>
<keyword evidence="3" id="KW-0574">Periplasm</keyword>
<sequence>MVLNIKRFGWLIARLKRMSVTEVLYRVRMACLTEAQSRGLFIAEPDDASGKSCPVLEVDLDLPDAGTYLRNADRILTGNFNIFALRDCHLAFPPNWNKDPLTGTSAPLVFGKKLNYRDESNVGNIKYLWEPNRHLELVTLAQAYMLSGDKKYAHACKEMLNSWFEQCPYLYGPNWTSSLELAVRLINWSFTWHFLGGEDSFLFAGSDGKAFRERWLKSIYKHCHFINGYYSRYSSANNHLLGEYMGLFVAATVWPCWKESSNWQEKAKAGLEAEALKQNFTDGCNREQGIWYHHEVADMLLLCALVGRTNGVDFSKDYWDRLESMIEFIGAMANAEMSVPMIGDSDDAVMVRFVPDEEFSVYQSLLATGAVLFKRVDFAQKAGFFDDKSRWLLGQDGESDFAELLAVPQNDCTGFRREFPDGGYYVLGKDFETDREVKVIIDAGPLGYTSIAAHGHADALAMVLSLGGEEILIDPGTYAYHTERKWRDYFKGTSAHNTVRIDRQDQSVSGGNFLWTKHAKAWCESFEVSAEQDSFRGSHDGYTRFADPVIHSRSVKFEKESGIIEVCDEFDCEQKHEIEMFWHVSESCSVEISGKSVFINTPKACLEMSMPDADMEPVVVQGSEDFSLGWISRRFDFKVPSPTIVWAGKIEGKSQFLTVLKYTFK</sequence>
<dbReference type="Proteomes" id="UP000002601">
    <property type="component" value="Chromosome"/>
</dbReference>
<name>C6BSR2_MARSD</name>
<evidence type="ECO:0000256" key="1">
    <source>
        <dbReference type="ARBA" id="ARBA00004418"/>
    </source>
</evidence>
<dbReference type="Pfam" id="PF07940">
    <property type="entry name" value="Hepar_II_III_C"/>
    <property type="match status" value="1"/>
</dbReference>
<dbReference type="PANTHER" id="PTHR39210:SF1">
    <property type="entry name" value="HEPARIN-SULFATE LYASE"/>
    <property type="match status" value="1"/>
</dbReference>
<dbReference type="InterPro" id="IPR012480">
    <property type="entry name" value="Hepar_II_III_C"/>
</dbReference>
<dbReference type="HOGENOM" id="CLU_022012_0_1_7"/>
<dbReference type="EMBL" id="CP001649">
    <property type="protein sequence ID" value="ACS81518.1"/>
    <property type="molecule type" value="Genomic_DNA"/>
</dbReference>
<evidence type="ECO:0000313" key="8">
    <source>
        <dbReference type="Proteomes" id="UP000002601"/>
    </source>
</evidence>
<dbReference type="Gene3D" id="1.50.10.100">
    <property type="entry name" value="Chondroitin AC/alginate lyase"/>
    <property type="match status" value="1"/>
</dbReference>
<dbReference type="KEGG" id="dsa:Desal_3470"/>
<proteinExistence type="predicted"/>
<dbReference type="AlphaFoldDB" id="C6BSR2"/>
<evidence type="ECO:0000256" key="3">
    <source>
        <dbReference type="ARBA" id="ARBA00022764"/>
    </source>
</evidence>
<dbReference type="eggNOG" id="COG5360">
    <property type="taxonomic scope" value="Bacteria"/>
</dbReference>
<feature type="domain" description="Heparin-sulfate lyase N-terminal" evidence="6">
    <location>
        <begin position="123"/>
        <end position="347"/>
    </location>
</feature>
<accession>C6BSR2</accession>
<keyword evidence="4" id="KW-0456">Lyase</keyword>
<keyword evidence="8" id="KW-1185">Reference proteome</keyword>
<dbReference type="Gene3D" id="2.70.98.70">
    <property type="match status" value="1"/>
</dbReference>